<dbReference type="GO" id="GO:0003824">
    <property type="term" value="F:catalytic activity"/>
    <property type="evidence" value="ECO:0007669"/>
    <property type="project" value="InterPro"/>
</dbReference>
<accession>A0A0F8YXZ6</accession>
<reference evidence="7" key="1">
    <citation type="journal article" date="2015" name="Nature">
        <title>Complex archaea that bridge the gap between prokaryotes and eukaryotes.</title>
        <authorList>
            <person name="Spang A."/>
            <person name="Saw J.H."/>
            <person name="Jorgensen S.L."/>
            <person name="Zaremba-Niedzwiedzka K."/>
            <person name="Martijn J."/>
            <person name="Lind A.E."/>
            <person name="van Eijk R."/>
            <person name="Schleper C."/>
            <person name="Guy L."/>
            <person name="Ettema T.J."/>
        </authorList>
    </citation>
    <scope>NUCLEOTIDE SEQUENCE</scope>
</reference>
<dbReference type="InterPro" id="IPR023404">
    <property type="entry name" value="rSAM_horseshoe"/>
</dbReference>
<name>A0A0F8YXZ6_9ZZZZ</name>
<dbReference type="PROSITE" id="PS51918">
    <property type="entry name" value="RADICAL_SAM"/>
    <property type="match status" value="1"/>
</dbReference>
<evidence type="ECO:0000256" key="5">
    <source>
        <dbReference type="ARBA" id="ARBA00023014"/>
    </source>
</evidence>
<feature type="domain" description="Radical SAM core" evidence="6">
    <location>
        <begin position="1"/>
        <end position="167"/>
    </location>
</feature>
<dbReference type="InterPro" id="IPR058240">
    <property type="entry name" value="rSAM_sf"/>
</dbReference>
<proteinExistence type="predicted"/>
<comment type="cofactor">
    <cofactor evidence="1">
        <name>[4Fe-4S] cluster</name>
        <dbReference type="ChEBI" id="CHEBI:49883"/>
    </cofactor>
</comment>
<dbReference type="EMBL" id="LAZR01050894">
    <property type="protein sequence ID" value="KKK86332.1"/>
    <property type="molecule type" value="Genomic_DNA"/>
</dbReference>
<protein>
    <recommendedName>
        <fullName evidence="6">Radical SAM core domain-containing protein</fullName>
    </recommendedName>
</protein>
<keyword evidence="3" id="KW-0479">Metal-binding</keyword>
<gene>
    <name evidence="7" type="ORF">LCGC14_2764300</name>
</gene>
<keyword evidence="5" id="KW-0411">Iron-sulfur</keyword>
<dbReference type="GO" id="GO:0046872">
    <property type="term" value="F:metal ion binding"/>
    <property type="evidence" value="ECO:0007669"/>
    <property type="project" value="UniProtKB-KW"/>
</dbReference>
<evidence type="ECO:0000259" key="6">
    <source>
        <dbReference type="PROSITE" id="PS51918"/>
    </source>
</evidence>
<organism evidence="7">
    <name type="scientific">marine sediment metagenome</name>
    <dbReference type="NCBI Taxonomy" id="412755"/>
    <lineage>
        <taxon>unclassified sequences</taxon>
        <taxon>metagenomes</taxon>
        <taxon>ecological metagenomes</taxon>
    </lineage>
</organism>
<evidence type="ECO:0000256" key="3">
    <source>
        <dbReference type="ARBA" id="ARBA00022723"/>
    </source>
</evidence>
<dbReference type="AlphaFoldDB" id="A0A0F8YXZ6"/>
<comment type="caution">
    <text evidence="7">The sequence shown here is derived from an EMBL/GenBank/DDBJ whole genome shotgun (WGS) entry which is preliminary data.</text>
</comment>
<evidence type="ECO:0000256" key="2">
    <source>
        <dbReference type="ARBA" id="ARBA00022691"/>
    </source>
</evidence>
<keyword evidence="4" id="KW-0408">Iron</keyword>
<evidence type="ECO:0000256" key="1">
    <source>
        <dbReference type="ARBA" id="ARBA00001966"/>
    </source>
</evidence>
<sequence>MSIRQLSEFAEMYVKFDVPFWCQSRIETIQDKKIEILKQMNCNRMSVGIEHGNEKFRKKILNKDFTNKQVIKAFKILDKHQLKVSVNNVIGFPDETRKLVFDTIKLNRKIKFDSINGFVFQPYRGTKLREYCKEKGYLKDENISDNLIGHSILEMPQLSRDEIEGLLRTFVLYVKLPKKYYKDIKVAEQLNEEGNNMLNKLKPILYKNYFKE</sequence>
<dbReference type="InterPro" id="IPR006638">
    <property type="entry name" value="Elp3/MiaA/NifB-like_rSAM"/>
</dbReference>
<dbReference type="PANTHER" id="PTHR43409">
    <property type="entry name" value="ANAEROBIC MAGNESIUM-PROTOPORPHYRIN IX MONOMETHYL ESTER CYCLASE-RELATED"/>
    <property type="match status" value="1"/>
</dbReference>
<evidence type="ECO:0000256" key="4">
    <source>
        <dbReference type="ARBA" id="ARBA00023004"/>
    </source>
</evidence>
<evidence type="ECO:0000313" key="7">
    <source>
        <dbReference type="EMBL" id="KKK86332.1"/>
    </source>
</evidence>
<dbReference type="InterPro" id="IPR051198">
    <property type="entry name" value="BchE-like"/>
</dbReference>
<dbReference type="Gene3D" id="3.80.30.20">
    <property type="entry name" value="tm_1862 like domain"/>
    <property type="match status" value="1"/>
</dbReference>
<dbReference type="SMART" id="SM00729">
    <property type="entry name" value="Elp3"/>
    <property type="match status" value="1"/>
</dbReference>
<dbReference type="GO" id="GO:0051536">
    <property type="term" value="F:iron-sulfur cluster binding"/>
    <property type="evidence" value="ECO:0007669"/>
    <property type="project" value="UniProtKB-KW"/>
</dbReference>
<keyword evidence="2" id="KW-0949">S-adenosyl-L-methionine</keyword>
<dbReference type="InterPro" id="IPR007197">
    <property type="entry name" value="rSAM"/>
</dbReference>
<dbReference type="Pfam" id="PF04055">
    <property type="entry name" value="Radical_SAM"/>
    <property type="match status" value="1"/>
</dbReference>
<dbReference type="SUPFAM" id="SSF102114">
    <property type="entry name" value="Radical SAM enzymes"/>
    <property type="match status" value="1"/>
</dbReference>